<keyword evidence="2" id="KW-0813">Transport</keyword>
<reference evidence="6" key="1">
    <citation type="submission" date="2017-04" db="EMBL/GenBank/DDBJ databases">
        <authorList>
            <person name="Varghese N."/>
            <person name="Submissions S."/>
        </authorList>
    </citation>
    <scope>NUCLEOTIDE SEQUENCE [LARGE SCALE GENOMIC DNA]</scope>
    <source>
        <strain evidence="6">USBA 82</strain>
    </source>
</reference>
<gene>
    <name evidence="5" type="ORF">SAMN06275492_11832</name>
</gene>
<keyword evidence="6" id="KW-1185">Reference proteome</keyword>
<feature type="signal peptide" evidence="4">
    <location>
        <begin position="1"/>
        <end position="20"/>
    </location>
</feature>
<dbReference type="RefSeq" id="WP_085544801.1">
    <property type="nucleotide sequence ID" value="NZ_FXBB01000018.1"/>
</dbReference>
<evidence type="ECO:0000313" key="5">
    <source>
        <dbReference type="EMBL" id="SMG33445.1"/>
    </source>
</evidence>
<proteinExistence type="inferred from homology"/>
<name>A0A1X7JY66_9BACT</name>
<dbReference type="SUPFAM" id="SSF53807">
    <property type="entry name" value="Helical backbone' metal receptor"/>
    <property type="match status" value="1"/>
</dbReference>
<keyword evidence="3 4" id="KW-0732">Signal</keyword>
<dbReference type="Gene3D" id="3.40.50.1980">
    <property type="entry name" value="Nitrogenase molybdenum iron protein domain"/>
    <property type="match status" value="2"/>
</dbReference>
<evidence type="ECO:0000256" key="1">
    <source>
        <dbReference type="ARBA" id="ARBA00011028"/>
    </source>
</evidence>
<feature type="chain" id="PRO_5013005076" evidence="4">
    <location>
        <begin position="21"/>
        <end position="284"/>
    </location>
</feature>
<protein>
    <submittedName>
        <fullName evidence="5">Zinc transport system substrate-binding protein</fullName>
    </submittedName>
</protein>
<sequence>MKKIALLTLFALILTTSAFAETKVAVSVVPQRYFVEKIAGDAVSVVTVVPEGASPATYEPKPSQMGELASCSLWFTIGVPFERAQKDRMLSALPNLKEIPTHDNVKLRPIKGHDHDGQGHQHDQGYDPHVWLSPSAVMIQARTIATGLSELDPKNRAVYMENYAAFVAELGSLDSELAELLSGSRGKAFMVFHPSWGYFAHDYGLEQIAVEVEGKEPKPAELAKLVERAKVLGIKTVFVQPQFSTAAAEAIAKSIEGQVVPLNPLAEDWRDNLIKAAEALGASF</sequence>
<dbReference type="PANTHER" id="PTHR42953">
    <property type="entry name" value="HIGH-AFFINITY ZINC UPTAKE SYSTEM PROTEIN ZNUA-RELATED"/>
    <property type="match status" value="1"/>
</dbReference>
<dbReference type="GO" id="GO:0030001">
    <property type="term" value="P:metal ion transport"/>
    <property type="evidence" value="ECO:0007669"/>
    <property type="project" value="InterPro"/>
</dbReference>
<dbReference type="STRING" id="561720.SAMN06275492_11832"/>
<dbReference type="Pfam" id="PF01297">
    <property type="entry name" value="ZnuA"/>
    <property type="match status" value="1"/>
</dbReference>
<evidence type="ECO:0000256" key="2">
    <source>
        <dbReference type="ARBA" id="ARBA00022448"/>
    </source>
</evidence>
<dbReference type="PANTHER" id="PTHR42953:SF3">
    <property type="entry name" value="HIGH-AFFINITY ZINC UPTAKE SYSTEM PROTEIN ZNUA"/>
    <property type="match status" value="1"/>
</dbReference>
<accession>A0A1X7JY66</accession>
<comment type="similarity">
    <text evidence="1">Belongs to the bacterial solute-binding protein 9 family.</text>
</comment>
<dbReference type="AlphaFoldDB" id="A0A1X7JY66"/>
<evidence type="ECO:0000256" key="4">
    <source>
        <dbReference type="SAM" id="SignalP"/>
    </source>
</evidence>
<evidence type="ECO:0000313" key="6">
    <source>
        <dbReference type="Proteomes" id="UP000193355"/>
    </source>
</evidence>
<dbReference type="OrthoDB" id="9810636at2"/>
<dbReference type="InterPro" id="IPR006127">
    <property type="entry name" value="ZnuA-like"/>
</dbReference>
<dbReference type="EMBL" id="FXBB01000018">
    <property type="protein sequence ID" value="SMG33445.1"/>
    <property type="molecule type" value="Genomic_DNA"/>
</dbReference>
<dbReference type="Proteomes" id="UP000193355">
    <property type="component" value="Unassembled WGS sequence"/>
</dbReference>
<dbReference type="InterPro" id="IPR050492">
    <property type="entry name" value="Bact_metal-bind_prot9"/>
</dbReference>
<evidence type="ECO:0000256" key="3">
    <source>
        <dbReference type="ARBA" id="ARBA00022729"/>
    </source>
</evidence>
<dbReference type="GO" id="GO:0046872">
    <property type="term" value="F:metal ion binding"/>
    <property type="evidence" value="ECO:0007669"/>
    <property type="project" value="InterPro"/>
</dbReference>
<organism evidence="5 6">
    <name type="scientific">Dethiosulfovibrio salsuginis</name>
    <dbReference type="NCBI Taxonomy" id="561720"/>
    <lineage>
        <taxon>Bacteria</taxon>
        <taxon>Thermotogati</taxon>
        <taxon>Synergistota</taxon>
        <taxon>Synergistia</taxon>
        <taxon>Synergistales</taxon>
        <taxon>Dethiosulfovibrionaceae</taxon>
        <taxon>Dethiosulfovibrio</taxon>
    </lineage>
</organism>